<evidence type="ECO:0000259" key="4">
    <source>
        <dbReference type="PROSITE" id="PS01124"/>
    </source>
</evidence>
<dbReference type="Pfam" id="PF12833">
    <property type="entry name" value="HTH_18"/>
    <property type="match status" value="1"/>
</dbReference>
<dbReference type="PANTHER" id="PTHR43130:SF3">
    <property type="entry name" value="HTH-TYPE TRANSCRIPTIONAL REGULATOR RV1931C"/>
    <property type="match status" value="1"/>
</dbReference>
<sequence>MGHHRVACLAFDGMAPFELATVTEVFAVPRPELDVDSWYRFELCAETPGPHRVVGGFDIVVHHGLDRLRFADTVIVPGVPDVRRDVPPAVLDALRAAYARGARVVSICSGAFALAAAGLLDGRQATTHWRHAGLLQARHPQVAVDASVLYIDDGPVITAAGTAAGIDACLHLVRKDHGSAVAAQVARRMVVAAHREGGQAQFAEHPVVAQAPADDPIGSAMSHALDNLHRPLAVGELAGVAHLSVRQFERRFVDTTGLPPGRWLTQQRIRAGTVLLASADQPVEVVAGRVGLTVAGFRHHFRRTMGVSPSAYRRQFRQAPERTASGRSVTTEA</sequence>
<evidence type="ECO:0000256" key="1">
    <source>
        <dbReference type="ARBA" id="ARBA00023015"/>
    </source>
</evidence>
<dbReference type="CDD" id="cd03137">
    <property type="entry name" value="GATase1_AraC_1"/>
    <property type="match status" value="1"/>
</dbReference>
<feature type="region of interest" description="Disordered" evidence="3">
    <location>
        <begin position="314"/>
        <end position="333"/>
    </location>
</feature>
<dbReference type="PANTHER" id="PTHR43130">
    <property type="entry name" value="ARAC-FAMILY TRANSCRIPTIONAL REGULATOR"/>
    <property type="match status" value="1"/>
</dbReference>
<dbReference type="GO" id="GO:0003700">
    <property type="term" value="F:DNA-binding transcription factor activity"/>
    <property type="evidence" value="ECO:0007669"/>
    <property type="project" value="InterPro"/>
</dbReference>
<dbReference type="InterPro" id="IPR002818">
    <property type="entry name" value="DJ-1/PfpI"/>
</dbReference>
<dbReference type="InterPro" id="IPR018060">
    <property type="entry name" value="HTH_AraC"/>
</dbReference>
<dbReference type="RefSeq" id="WP_150529917.1">
    <property type="nucleotide sequence ID" value="NZ_BNBW01000006.1"/>
</dbReference>
<gene>
    <name evidence="5" type="ORF">CP980_33665</name>
</gene>
<dbReference type="EMBL" id="CP023692">
    <property type="protein sequence ID" value="QEV49362.1"/>
    <property type="molecule type" value="Genomic_DNA"/>
</dbReference>
<dbReference type="AlphaFoldDB" id="A0A5J6JI45"/>
<dbReference type="GO" id="GO:0043565">
    <property type="term" value="F:sequence-specific DNA binding"/>
    <property type="evidence" value="ECO:0007669"/>
    <property type="project" value="InterPro"/>
</dbReference>
<evidence type="ECO:0000313" key="6">
    <source>
        <dbReference type="Proteomes" id="UP000325563"/>
    </source>
</evidence>
<feature type="domain" description="HTH araC/xylS-type" evidence="4">
    <location>
        <begin position="218"/>
        <end position="315"/>
    </location>
</feature>
<keyword evidence="2" id="KW-0804">Transcription</keyword>
<evidence type="ECO:0000256" key="3">
    <source>
        <dbReference type="SAM" id="MobiDB-lite"/>
    </source>
</evidence>
<dbReference type="SUPFAM" id="SSF46689">
    <property type="entry name" value="Homeodomain-like"/>
    <property type="match status" value="2"/>
</dbReference>
<dbReference type="InterPro" id="IPR029062">
    <property type="entry name" value="Class_I_gatase-like"/>
</dbReference>
<keyword evidence="1" id="KW-0805">Transcription regulation</keyword>
<dbReference type="SUPFAM" id="SSF52317">
    <property type="entry name" value="Class I glutamine amidotransferase-like"/>
    <property type="match status" value="1"/>
</dbReference>
<dbReference type="PROSITE" id="PS01124">
    <property type="entry name" value="HTH_ARAC_FAMILY_2"/>
    <property type="match status" value="1"/>
</dbReference>
<dbReference type="KEGG" id="svn:CP980_33665"/>
<name>A0A5J6JI45_STRVI</name>
<protein>
    <submittedName>
        <fullName evidence="5">Helix-turn-helix domain-containing protein</fullName>
    </submittedName>
</protein>
<dbReference type="Gene3D" id="3.40.50.880">
    <property type="match status" value="1"/>
</dbReference>
<organism evidence="5 6">
    <name type="scientific">Streptomyces vinaceus</name>
    <dbReference type="NCBI Taxonomy" id="1960"/>
    <lineage>
        <taxon>Bacteria</taxon>
        <taxon>Bacillati</taxon>
        <taxon>Actinomycetota</taxon>
        <taxon>Actinomycetes</taxon>
        <taxon>Kitasatosporales</taxon>
        <taxon>Streptomycetaceae</taxon>
        <taxon>Streptomyces</taxon>
    </lineage>
</organism>
<evidence type="ECO:0000256" key="2">
    <source>
        <dbReference type="ARBA" id="ARBA00023163"/>
    </source>
</evidence>
<dbReference type="SMART" id="SM00342">
    <property type="entry name" value="HTH_ARAC"/>
    <property type="match status" value="1"/>
</dbReference>
<dbReference type="GeneID" id="95615486"/>
<dbReference type="Proteomes" id="UP000325563">
    <property type="component" value="Chromosome"/>
</dbReference>
<evidence type="ECO:0000313" key="5">
    <source>
        <dbReference type="EMBL" id="QEV49362.1"/>
    </source>
</evidence>
<keyword evidence="6" id="KW-1185">Reference proteome</keyword>
<proteinExistence type="predicted"/>
<dbReference type="InterPro" id="IPR052158">
    <property type="entry name" value="INH-QAR"/>
</dbReference>
<dbReference type="Pfam" id="PF01965">
    <property type="entry name" value="DJ-1_PfpI"/>
    <property type="match status" value="1"/>
</dbReference>
<accession>A0A5J6JI45</accession>
<dbReference type="Gene3D" id="1.10.10.60">
    <property type="entry name" value="Homeodomain-like"/>
    <property type="match status" value="1"/>
</dbReference>
<reference evidence="5 6" key="1">
    <citation type="submission" date="2017-09" db="EMBL/GenBank/DDBJ databases">
        <authorList>
            <person name="Lee N."/>
            <person name="Cho B.-K."/>
        </authorList>
    </citation>
    <scope>NUCLEOTIDE SEQUENCE [LARGE SCALE GENOMIC DNA]</scope>
    <source>
        <strain evidence="5 6">ATCC 27476</strain>
    </source>
</reference>
<dbReference type="InterPro" id="IPR009057">
    <property type="entry name" value="Homeodomain-like_sf"/>
</dbReference>